<evidence type="ECO:0000259" key="2">
    <source>
        <dbReference type="Pfam" id="PF24837"/>
    </source>
</evidence>
<gene>
    <name evidence="3" type="ORF">FRX94_08255</name>
</gene>
<feature type="compositionally biased region" description="Low complexity" evidence="1">
    <location>
        <begin position="13"/>
        <end position="44"/>
    </location>
</feature>
<evidence type="ECO:0000313" key="4">
    <source>
        <dbReference type="Proteomes" id="UP000320791"/>
    </source>
</evidence>
<dbReference type="AlphaFoldDB" id="A0A5C5UGK6"/>
<evidence type="ECO:0000256" key="1">
    <source>
        <dbReference type="SAM" id="MobiDB-lite"/>
    </source>
</evidence>
<dbReference type="InterPro" id="IPR056303">
    <property type="entry name" value="AMIN-like"/>
</dbReference>
<dbReference type="Proteomes" id="UP000320791">
    <property type="component" value="Unassembled WGS sequence"/>
</dbReference>
<proteinExistence type="predicted"/>
<sequence>MVGACAPNLETQNSSAHSSASLSSENSSASSSAAGSTEATSHAGLSPLGDASLERHEQPAKEQTALVVTSVRAASHHGFDRIVFEATGSGEPGWFCDYTDNPSQQASGNPIEVPGDTALEVLVTGTTYPFELGLEDPQIGRVEMNTELITDVLDAGSFEGQTQFVIGIKGERRPYSVQVLENPTRVVIDILHN</sequence>
<dbReference type="OrthoDB" id="3393679at2"/>
<name>A0A5C5UGK6_9CORY</name>
<comment type="caution">
    <text evidence="3">The sequence shown here is derived from an EMBL/GenBank/DDBJ whole genome shotgun (WGS) entry which is preliminary data.</text>
</comment>
<reference evidence="3 4" key="1">
    <citation type="submission" date="2019-08" db="EMBL/GenBank/DDBJ databases">
        <authorList>
            <person name="Lei W."/>
        </authorList>
    </citation>
    <scope>NUCLEOTIDE SEQUENCE [LARGE SCALE GENOMIC DNA]</scope>
    <source>
        <strain evidence="3 4">CCUG 58627</strain>
    </source>
</reference>
<dbReference type="EMBL" id="VOHM01000017">
    <property type="protein sequence ID" value="TWT24485.1"/>
    <property type="molecule type" value="Genomic_DNA"/>
</dbReference>
<feature type="region of interest" description="Disordered" evidence="1">
    <location>
        <begin position="1"/>
        <end position="63"/>
    </location>
</feature>
<protein>
    <recommendedName>
        <fullName evidence="2">AMIN-like domain-containing protein</fullName>
    </recommendedName>
</protein>
<evidence type="ECO:0000313" key="3">
    <source>
        <dbReference type="EMBL" id="TWT24485.1"/>
    </source>
</evidence>
<keyword evidence="4" id="KW-1185">Reference proteome</keyword>
<dbReference type="Pfam" id="PF24837">
    <property type="entry name" value="AMIN-like"/>
    <property type="match status" value="1"/>
</dbReference>
<feature type="domain" description="AMIN-like" evidence="2">
    <location>
        <begin position="67"/>
        <end position="192"/>
    </location>
</feature>
<organism evidence="3 4">
    <name type="scientific">Corynebacterium canis</name>
    <dbReference type="NCBI Taxonomy" id="679663"/>
    <lineage>
        <taxon>Bacteria</taxon>
        <taxon>Bacillati</taxon>
        <taxon>Actinomycetota</taxon>
        <taxon>Actinomycetes</taxon>
        <taxon>Mycobacteriales</taxon>
        <taxon>Corynebacteriaceae</taxon>
        <taxon>Corynebacterium</taxon>
    </lineage>
</organism>
<accession>A0A5C5UGK6</accession>